<organism evidence="2 3">
    <name type="scientific">Catalinimonas alkaloidigena</name>
    <dbReference type="NCBI Taxonomy" id="1075417"/>
    <lineage>
        <taxon>Bacteria</taxon>
        <taxon>Pseudomonadati</taxon>
        <taxon>Bacteroidota</taxon>
        <taxon>Cytophagia</taxon>
        <taxon>Cytophagales</taxon>
        <taxon>Catalimonadaceae</taxon>
        <taxon>Catalinimonas</taxon>
    </lineage>
</organism>
<proteinExistence type="predicted"/>
<dbReference type="Proteomes" id="UP000198510">
    <property type="component" value="Unassembled WGS sequence"/>
</dbReference>
<evidence type="ECO:0000313" key="3">
    <source>
        <dbReference type="Proteomes" id="UP000198510"/>
    </source>
</evidence>
<gene>
    <name evidence="2" type="ORF">SAMN05421823_108268</name>
</gene>
<accession>A0A1G9NEP0</accession>
<sequence>MNLRRSIFVLGLSGLSTLAFAQTGPEGAISIYHTDALRYSYTGPGGTSRTLGMGGAQTALGADISSLSINPAGLGVFRQSEFSITPAFSLTNINSRYAAGENRQLFDANVTDDNFSNLNFPSMGVVFTNIKDDIVPGAWRGGSWGMSLTRLNSFNQNFSFSGVNRNSAPGQANSLVDYYLQVAQGQPAGQLEGLGPDVTLPFNVFLIDTLGGEGSFVPTEYIADASTNPYTLADLVPISDMDQRGTIERNGAQYQFDIGYGGNFEDKLYFGFGAGIGTVRFREVLNYSETPVNVSSDFSFQGVQLMRDLQTNGTGINFKAGLIYRLTDWVRLGGSVQSPTFFAMREQSNYTLSAQYADVLYNFDANGQEVYLSDFGNGAASFQGSAPTTNYNYSMTTPFRATGGISIFAGKNGFVAADVEYVNYTSARVRDSNGSMDIDNIKIGNIAQSALNFRIGGEYRYDMFRVRAGYSLYGSPYRENTVSINQSSVGKSPLSNLDVQGSTQSFSGGLGLRLEDFYVDLAAIYSLRDSHYFPYQVRQGTGASAMNDLSSTTVSVSIGSFF</sequence>
<evidence type="ECO:0000313" key="2">
    <source>
        <dbReference type="EMBL" id="SDL84843.1"/>
    </source>
</evidence>
<evidence type="ECO:0008006" key="4">
    <source>
        <dbReference type="Google" id="ProtNLM"/>
    </source>
</evidence>
<dbReference type="EMBL" id="FNFO01000008">
    <property type="protein sequence ID" value="SDL84843.1"/>
    <property type="molecule type" value="Genomic_DNA"/>
</dbReference>
<dbReference type="RefSeq" id="WP_089685300.1">
    <property type="nucleotide sequence ID" value="NZ_FNFO01000008.1"/>
</dbReference>
<keyword evidence="3" id="KW-1185">Reference proteome</keyword>
<evidence type="ECO:0000256" key="1">
    <source>
        <dbReference type="SAM" id="SignalP"/>
    </source>
</evidence>
<protein>
    <recommendedName>
        <fullName evidence="4">Outer membrane protein transport protein (OMPP1/FadL/TodX)</fullName>
    </recommendedName>
</protein>
<name>A0A1G9NEP0_9BACT</name>
<reference evidence="2 3" key="1">
    <citation type="submission" date="2016-10" db="EMBL/GenBank/DDBJ databases">
        <authorList>
            <person name="de Groot N.N."/>
        </authorList>
    </citation>
    <scope>NUCLEOTIDE SEQUENCE [LARGE SCALE GENOMIC DNA]</scope>
    <source>
        <strain evidence="2 3">DSM 25186</strain>
    </source>
</reference>
<dbReference type="OrthoDB" id="9765571at2"/>
<feature type="signal peptide" evidence="1">
    <location>
        <begin position="1"/>
        <end position="21"/>
    </location>
</feature>
<feature type="chain" id="PRO_5011615329" description="Outer membrane protein transport protein (OMPP1/FadL/TodX)" evidence="1">
    <location>
        <begin position="22"/>
        <end position="562"/>
    </location>
</feature>
<dbReference type="STRING" id="1075417.SAMN05421823_108268"/>
<dbReference type="SUPFAM" id="SSF56935">
    <property type="entry name" value="Porins"/>
    <property type="match status" value="1"/>
</dbReference>
<keyword evidence="1" id="KW-0732">Signal</keyword>
<dbReference type="Gene3D" id="2.40.160.60">
    <property type="entry name" value="Outer membrane protein transport protein (OMPP1/FadL/TodX)"/>
    <property type="match status" value="1"/>
</dbReference>
<dbReference type="AlphaFoldDB" id="A0A1G9NEP0"/>